<feature type="signal peptide" evidence="6">
    <location>
        <begin position="1"/>
        <end position="22"/>
    </location>
</feature>
<evidence type="ECO:0000256" key="6">
    <source>
        <dbReference type="SAM" id="SignalP"/>
    </source>
</evidence>
<dbReference type="Pfam" id="PF13947">
    <property type="entry name" value="GUB_WAK_bind"/>
    <property type="match status" value="1"/>
</dbReference>
<dbReference type="PROSITE" id="PS51257">
    <property type="entry name" value="PROKAR_LIPOPROTEIN"/>
    <property type="match status" value="1"/>
</dbReference>
<evidence type="ECO:0000256" key="5">
    <source>
        <dbReference type="ARBA" id="ARBA00023136"/>
    </source>
</evidence>
<organism evidence="8 9">
    <name type="scientific">Brassica carinata</name>
    <name type="common">Ethiopian mustard</name>
    <name type="synonym">Abyssinian cabbage</name>
    <dbReference type="NCBI Taxonomy" id="52824"/>
    <lineage>
        <taxon>Eukaryota</taxon>
        <taxon>Viridiplantae</taxon>
        <taxon>Streptophyta</taxon>
        <taxon>Embryophyta</taxon>
        <taxon>Tracheophyta</taxon>
        <taxon>Spermatophyta</taxon>
        <taxon>Magnoliopsida</taxon>
        <taxon>eudicotyledons</taxon>
        <taxon>Gunneridae</taxon>
        <taxon>Pentapetalae</taxon>
        <taxon>rosids</taxon>
        <taxon>malvids</taxon>
        <taxon>Brassicales</taxon>
        <taxon>Brassicaceae</taxon>
        <taxon>Brassiceae</taxon>
        <taxon>Brassica</taxon>
    </lineage>
</organism>
<comment type="subcellular location">
    <subcellularLocation>
        <location evidence="1">Membrane</location>
        <topology evidence="1">Single-pass membrane protein</topology>
    </subcellularLocation>
</comment>
<gene>
    <name evidence="8" type="ORF">Bca52824_031948</name>
</gene>
<dbReference type="InterPro" id="IPR025287">
    <property type="entry name" value="WAK_GUB"/>
</dbReference>
<keyword evidence="2" id="KW-0812">Transmembrane</keyword>
<evidence type="ECO:0000313" key="9">
    <source>
        <dbReference type="Proteomes" id="UP000886595"/>
    </source>
</evidence>
<proteinExistence type="predicted"/>
<dbReference type="EMBL" id="JAAMPC010000007">
    <property type="protein sequence ID" value="KAG2303297.1"/>
    <property type="molecule type" value="Genomic_DNA"/>
</dbReference>
<evidence type="ECO:0000259" key="7">
    <source>
        <dbReference type="Pfam" id="PF13947"/>
    </source>
</evidence>
<sequence>MRCKTSLSSLSILLSPLVLILASNFVSLSSSCQPETCGSIKIPYPFGIQEGCYLNEWYKIECRDSTFPFLSKMRMEVVDIFLTADGVGAFRSPNSYGSVRAKSQ</sequence>
<dbReference type="GO" id="GO:0030247">
    <property type="term" value="F:polysaccharide binding"/>
    <property type="evidence" value="ECO:0007669"/>
    <property type="project" value="InterPro"/>
</dbReference>
<dbReference type="PANTHER" id="PTHR33491">
    <property type="entry name" value="OSJNBA0016N04.9 PROTEIN"/>
    <property type="match status" value="1"/>
</dbReference>
<feature type="chain" id="PRO_5036477738" description="Wall-associated receptor kinase galacturonan-binding domain-containing protein" evidence="6">
    <location>
        <begin position="23"/>
        <end position="104"/>
    </location>
</feature>
<evidence type="ECO:0000256" key="4">
    <source>
        <dbReference type="ARBA" id="ARBA00022989"/>
    </source>
</evidence>
<comment type="caution">
    <text evidence="8">The sequence shown here is derived from an EMBL/GenBank/DDBJ whole genome shotgun (WGS) entry which is preliminary data.</text>
</comment>
<keyword evidence="9" id="KW-1185">Reference proteome</keyword>
<protein>
    <recommendedName>
        <fullName evidence="7">Wall-associated receptor kinase galacturonan-binding domain-containing protein</fullName>
    </recommendedName>
</protein>
<reference evidence="8 9" key="1">
    <citation type="submission" date="2020-02" db="EMBL/GenBank/DDBJ databases">
        <authorList>
            <person name="Ma Q."/>
            <person name="Huang Y."/>
            <person name="Song X."/>
            <person name="Pei D."/>
        </authorList>
    </citation>
    <scope>NUCLEOTIDE SEQUENCE [LARGE SCALE GENOMIC DNA]</scope>
    <source>
        <strain evidence="8">Sxm20200214</strain>
        <tissue evidence="8">Leaf</tissue>
    </source>
</reference>
<name>A0A8X7SC46_BRACI</name>
<keyword evidence="5" id="KW-0472">Membrane</keyword>
<dbReference type="AlphaFoldDB" id="A0A8X7SC46"/>
<evidence type="ECO:0000256" key="3">
    <source>
        <dbReference type="ARBA" id="ARBA00022729"/>
    </source>
</evidence>
<feature type="domain" description="Wall-associated receptor kinase galacturonan-binding" evidence="7">
    <location>
        <begin position="32"/>
        <end position="83"/>
    </location>
</feature>
<evidence type="ECO:0000313" key="8">
    <source>
        <dbReference type="EMBL" id="KAG2303297.1"/>
    </source>
</evidence>
<evidence type="ECO:0000256" key="1">
    <source>
        <dbReference type="ARBA" id="ARBA00004167"/>
    </source>
</evidence>
<evidence type="ECO:0000256" key="2">
    <source>
        <dbReference type="ARBA" id="ARBA00022692"/>
    </source>
</evidence>
<dbReference type="GO" id="GO:0016020">
    <property type="term" value="C:membrane"/>
    <property type="evidence" value="ECO:0007669"/>
    <property type="project" value="UniProtKB-SubCell"/>
</dbReference>
<dbReference type="OrthoDB" id="4062651at2759"/>
<dbReference type="Proteomes" id="UP000886595">
    <property type="component" value="Unassembled WGS sequence"/>
</dbReference>
<accession>A0A8X7SC46</accession>
<keyword evidence="3 6" id="KW-0732">Signal</keyword>
<keyword evidence="4" id="KW-1133">Transmembrane helix</keyword>